<dbReference type="Gene3D" id="1.25.40.370">
    <property type="match status" value="1"/>
</dbReference>
<dbReference type="InterPro" id="IPR027417">
    <property type="entry name" value="P-loop_NTPase"/>
</dbReference>
<feature type="repeat" description="WD" evidence="4">
    <location>
        <begin position="1019"/>
        <end position="1060"/>
    </location>
</feature>
<reference evidence="6 7" key="1">
    <citation type="submission" date="2020-05" db="EMBL/GenBank/DDBJ databases">
        <title>Aquincola sp. isolate from soil.</title>
        <authorList>
            <person name="Han J."/>
            <person name="Kim D.-U."/>
        </authorList>
    </citation>
    <scope>NUCLEOTIDE SEQUENCE [LARGE SCALE GENOMIC DNA]</scope>
    <source>
        <strain evidence="6 7">S2</strain>
    </source>
</reference>
<dbReference type="SUPFAM" id="SSF50978">
    <property type="entry name" value="WD40 repeat-like"/>
    <property type="match status" value="3"/>
</dbReference>
<name>A0ABX2ER66_9BURK</name>
<dbReference type="InterPro" id="IPR035897">
    <property type="entry name" value="Toll_tir_struct_dom_sf"/>
</dbReference>
<dbReference type="SUPFAM" id="SSF52200">
    <property type="entry name" value="Toll/Interleukin receptor TIR domain"/>
    <property type="match status" value="1"/>
</dbReference>
<dbReference type="CDD" id="cd00200">
    <property type="entry name" value="WD40"/>
    <property type="match status" value="2"/>
</dbReference>
<dbReference type="PRINTS" id="PR00320">
    <property type="entry name" value="GPROTEINBRPT"/>
</dbReference>
<proteinExistence type="predicted"/>
<dbReference type="PRINTS" id="PR00364">
    <property type="entry name" value="DISEASERSIST"/>
</dbReference>
<accession>A0ABX2ER66</accession>
<feature type="repeat" description="WD" evidence="4">
    <location>
        <begin position="851"/>
        <end position="892"/>
    </location>
</feature>
<dbReference type="RefSeq" id="WP_173131952.1">
    <property type="nucleotide sequence ID" value="NZ_JABRWJ010000011.1"/>
</dbReference>
<dbReference type="PANTHER" id="PTHR19849">
    <property type="entry name" value="PHOSPHOLIPASE A-2-ACTIVATING PROTEIN"/>
    <property type="match status" value="1"/>
</dbReference>
<dbReference type="Pfam" id="PF00931">
    <property type="entry name" value="NB-ARC"/>
    <property type="match status" value="1"/>
</dbReference>
<dbReference type="Proteomes" id="UP000737171">
    <property type="component" value="Unassembled WGS sequence"/>
</dbReference>
<feature type="repeat" description="WD" evidence="4">
    <location>
        <begin position="1310"/>
        <end position="1349"/>
    </location>
</feature>
<dbReference type="Gene3D" id="3.40.50.300">
    <property type="entry name" value="P-loop containing nucleotide triphosphate hydrolases"/>
    <property type="match status" value="1"/>
</dbReference>
<dbReference type="Gene3D" id="3.40.50.10140">
    <property type="entry name" value="Toll/interleukin-1 receptor homology (TIR) domain"/>
    <property type="match status" value="1"/>
</dbReference>
<feature type="repeat" description="WD" evidence="4">
    <location>
        <begin position="683"/>
        <end position="724"/>
    </location>
</feature>
<dbReference type="SMART" id="SM00320">
    <property type="entry name" value="WD40"/>
    <property type="match status" value="17"/>
</dbReference>
<dbReference type="InterPro" id="IPR015943">
    <property type="entry name" value="WD40/YVTN_repeat-like_dom_sf"/>
</dbReference>
<feature type="repeat" description="WD" evidence="4">
    <location>
        <begin position="725"/>
        <end position="766"/>
    </location>
</feature>
<feature type="repeat" description="WD" evidence="4">
    <location>
        <begin position="767"/>
        <end position="808"/>
    </location>
</feature>
<dbReference type="Gene3D" id="2.130.10.10">
    <property type="entry name" value="YVTN repeat-like/Quinoprotein amine dehydrogenase"/>
    <property type="match status" value="4"/>
</dbReference>
<keyword evidence="1" id="KW-0963">Cytoplasm</keyword>
<comment type="caution">
    <text evidence="6">The sequence shown here is derived from an EMBL/GenBank/DDBJ whole genome shotgun (WGS) entry which is preliminary data.</text>
</comment>
<evidence type="ECO:0000256" key="1">
    <source>
        <dbReference type="ARBA" id="ARBA00022490"/>
    </source>
</evidence>
<evidence type="ECO:0000313" key="6">
    <source>
        <dbReference type="EMBL" id="NRF71207.1"/>
    </source>
</evidence>
<feature type="domain" description="TIR" evidence="5">
    <location>
        <begin position="9"/>
        <end position="136"/>
    </location>
</feature>
<gene>
    <name evidence="6" type="ORF">HLB44_29860</name>
</gene>
<dbReference type="PROSITE" id="PS50082">
    <property type="entry name" value="WD_REPEATS_2"/>
    <property type="match status" value="14"/>
</dbReference>
<feature type="repeat" description="WD" evidence="4">
    <location>
        <begin position="935"/>
        <end position="976"/>
    </location>
</feature>
<evidence type="ECO:0000256" key="3">
    <source>
        <dbReference type="ARBA" id="ARBA00022737"/>
    </source>
</evidence>
<keyword evidence="7" id="KW-1185">Reference proteome</keyword>
<dbReference type="EMBL" id="JABRWJ010000011">
    <property type="protein sequence ID" value="NRF71207.1"/>
    <property type="molecule type" value="Genomic_DNA"/>
</dbReference>
<dbReference type="PROSITE" id="PS50104">
    <property type="entry name" value="TIR"/>
    <property type="match status" value="1"/>
</dbReference>
<feature type="repeat" description="WD" evidence="4">
    <location>
        <begin position="1268"/>
        <end position="1309"/>
    </location>
</feature>
<protein>
    <submittedName>
        <fullName evidence="6">TIR domain-containing protein</fullName>
    </submittedName>
</protein>
<dbReference type="PROSITE" id="PS50294">
    <property type="entry name" value="WD_REPEATS_REGION"/>
    <property type="match status" value="12"/>
</dbReference>
<feature type="repeat" description="WD" evidence="4">
    <location>
        <begin position="893"/>
        <end position="934"/>
    </location>
</feature>
<dbReference type="Pfam" id="PF17908">
    <property type="entry name" value="APAF1_C"/>
    <property type="match status" value="1"/>
</dbReference>
<dbReference type="Gene3D" id="1.10.10.10">
    <property type="entry name" value="Winged helix-like DNA-binding domain superfamily/Winged helix DNA-binding domain"/>
    <property type="match status" value="1"/>
</dbReference>
<evidence type="ECO:0000256" key="4">
    <source>
        <dbReference type="PROSITE-ProRule" id="PRU00221"/>
    </source>
</evidence>
<dbReference type="SUPFAM" id="SSF52540">
    <property type="entry name" value="P-loop containing nucleoside triphosphate hydrolases"/>
    <property type="match status" value="1"/>
</dbReference>
<dbReference type="Pfam" id="PF00400">
    <property type="entry name" value="WD40"/>
    <property type="match status" value="8"/>
</dbReference>
<feature type="repeat" description="WD" evidence="4">
    <location>
        <begin position="977"/>
        <end position="1018"/>
    </location>
</feature>
<dbReference type="InterPro" id="IPR020472">
    <property type="entry name" value="WD40_PAC1"/>
</dbReference>
<feature type="repeat" description="WD" evidence="4">
    <location>
        <begin position="1185"/>
        <end position="1226"/>
    </location>
</feature>
<feature type="repeat" description="WD" evidence="4">
    <location>
        <begin position="641"/>
        <end position="682"/>
    </location>
</feature>
<organism evidence="6 7">
    <name type="scientific">Pseudaquabacterium terrae</name>
    <dbReference type="NCBI Taxonomy" id="2732868"/>
    <lineage>
        <taxon>Bacteria</taxon>
        <taxon>Pseudomonadati</taxon>
        <taxon>Pseudomonadota</taxon>
        <taxon>Betaproteobacteria</taxon>
        <taxon>Burkholderiales</taxon>
        <taxon>Sphaerotilaceae</taxon>
        <taxon>Pseudaquabacterium</taxon>
    </lineage>
</organism>
<dbReference type="Pfam" id="PF13676">
    <property type="entry name" value="TIR_2"/>
    <property type="match status" value="1"/>
</dbReference>
<feature type="repeat" description="WD" evidence="4">
    <location>
        <begin position="1061"/>
        <end position="1102"/>
    </location>
</feature>
<feature type="repeat" description="WD" evidence="4">
    <location>
        <begin position="809"/>
        <end position="850"/>
    </location>
</feature>
<evidence type="ECO:0000259" key="5">
    <source>
        <dbReference type="PROSITE" id="PS50104"/>
    </source>
</evidence>
<evidence type="ECO:0000313" key="7">
    <source>
        <dbReference type="Proteomes" id="UP000737171"/>
    </source>
</evidence>
<dbReference type="InterPro" id="IPR041452">
    <property type="entry name" value="APAF1_C"/>
</dbReference>
<dbReference type="InterPro" id="IPR001680">
    <property type="entry name" value="WD40_rpt"/>
</dbReference>
<sequence>MSSVEEHSVRSGVFVSYSRKDGEAFAHDLRTRLQERGIVVWHDRIGMEGGRDWWEQIKQALNRVEFIVLVMTPAALQSDVVRKEWRYARQQGVCVYPVIAQPGLDIAGLPRWMSSVHWYDLAHQEARFFNDLNTRCERRRVPFMTEPLPADYVPRSVPFERLKRLLLAPGNQEPVAITAGLRGAGGYGKTTLARAICCDEDVQNAFDDGVLWVTLGEAPDTPALLGKLNDLIRTLSDERPTFEGLDAAATRLRELLADRDILLVIDDVWRAADLRPFLKGGARCARLITTRRAGTLPNDATKVPVDEMSGTEAAELLRKGLPVGHDEAIYALAARLGKWPLLLKLANSLLRKRIHHGQSFVKALGAIAEDLTKRGVTAFDPQIAEERDDAAAKTLELSYAGLGSSDRQRLLELAVFEEDMDIPLHVLERFWSHTGRLDLTQTDETCLRLFDDSLLVQVDLDERFVRLHDAIRAWLIARPGRRSLAQRHGQLLASYEAPGRPWHQVDDDGYVHQHLARHLAAAGRHADLRSLLLDPDWMRVRLTARGARDNARSDVFGLLSAFDEAAPEPDLTLIRHALQMSTHVLVASPDQLPLQLYGRLGRSAAQALQSLCDRALSRASHRALFPLRPGLTPPGPLALTLTGHTESIGGVVLLDEGRQALSWSPDRTLKLWDLRRGELLHSLAGHDRGVDGATILAEGWQALSWSKDGTLKLWDLERGELLRNLTGHENEVLGGTLMAKGQQALSWSHDRTLRLWDLQRGKLLRTLAGHQKSVNGAALLAEGRQALSWSHDGTLKLWDVQCGKLLHTLAGHEDWVWGATLLAEGRQALSWSRDGTLKLWDLERGVLLHNLVGHESWVRGVNLTADGRRALSWSYDNLLKAWDLRRGELLRDLVGHASMVNGAALLDDGRQALSWSADYTIKLWDLQRGALLYTFAGHEDAVIGATLGAGGRQALSWSNDLTIKLWDLERGELLHNFYGHEQWITGAKLLAEGRQALSWSHDGTLKLWDLERGEPPHDLTRHESSVIGATLLASGRKALSWSDDRTLKLWDLERGELLHNFAGHEQSVMGATLLAADRQALSWSDDGTLKLWDLERGELLHNLPGHEYGVGATLLAGGRQALSWSPDGSFKLWDLDRGELLHDLPNESPVFGALPLGESRQALSWLGDGTLELWDLERGERLRSFGGHRAPLVGATLLAEDQQVLSWSEDHTLKLWDLQSGEQLHDFVGRGSVTGATLLADGRQALSWSSRGALDLWDLQRGELLRNLAGHEDWVIGAMLLAEGRQAMSWSVDRTLKLWDLERGLLLRTLSGHEGAVIGATLLGPQVLSRSNDRTCRLWDIDKGNCIDVYLADATSTAVVADVNRQRLLMFDLTGRVHLLRLLSD</sequence>
<dbReference type="InterPro" id="IPR036388">
    <property type="entry name" value="WH-like_DNA-bd_sf"/>
</dbReference>
<keyword evidence="3" id="KW-0677">Repeat</keyword>
<evidence type="ECO:0000256" key="2">
    <source>
        <dbReference type="ARBA" id="ARBA00022574"/>
    </source>
</evidence>
<dbReference type="InterPro" id="IPR002182">
    <property type="entry name" value="NB-ARC"/>
</dbReference>
<dbReference type="PANTHER" id="PTHR19849:SF0">
    <property type="entry name" value="PHOSPHOLIPASE A-2-ACTIVATING PROTEIN"/>
    <property type="match status" value="1"/>
</dbReference>
<keyword evidence="2 4" id="KW-0853">WD repeat</keyword>
<dbReference type="InterPro" id="IPR000157">
    <property type="entry name" value="TIR_dom"/>
</dbReference>
<dbReference type="InterPro" id="IPR036322">
    <property type="entry name" value="WD40_repeat_dom_sf"/>
</dbReference>